<keyword evidence="1" id="KW-0812">Transmembrane</keyword>
<dbReference type="Proteomes" id="UP001144323">
    <property type="component" value="Unassembled WGS sequence"/>
</dbReference>
<organism evidence="2 3">
    <name type="scientific">Methylocystis echinoides</name>
    <dbReference type="NCBI Taxonomy" id="29468"/>
    <lineage>
        <taxon>Bacteria</taxon>
        <taxon>Pseudomonadati</taxon>
        <taxon>Pseudomonadota</taxon>
        <taxon>Alphaproteobacteria</taxon>
        <taxon>Hyphomicrobiales</taxon>
        <taxon>Methylocystaceae</taxon>
        <taxon>Methylocystis</taxon>
    </lineage>
</organism>
<proteinExistence type="predicted"/>
<evidence type="ECO:0000256" key="1">
    <source>
        <dbReference type="SAM" id="Phobius"/>
    </source>
</evidence>
<keyword evidence="3" id="KW-1185">Reference proteome</keyword>
<keyword evidence="1" id="KW-0472">Membrane</keyword>
<evidence type="ECO:0000313" key="3">
    <source>
        <dbReference type="Proteomes" id="UP001144323"/>
    </source>
</evidence>
<sequence length="124" mass="13524">MKPITPSAHGYLDYVTVAVFLLAPKLLGFDGLPALLSWTLAGVHLALTLVTDFPLGWRPWLPFWIHGWIERIVGPALVLVAFLVKFSEGGSAFGFYLLMGLVIIAVGWLTDYSGGTKQALRPSL</sequence>
<evidence type="ECO:0008006" key="4">
    <source>
        <dbReference type="Google" id="ProtNLM"/>
    </source>
</evidence>
<feature type="transmembrane region" description="Helical" evidence="1">
    <location>
        <begin position="93"/>
        <end position="112"/>
    </location>
</feature>
<name>A0A9W6GZ61_9HYPH</name>
<dbReference type="EMBL" id="BSEC01000005">
    <property type="protein sequence ID" value="GLI95786.1"/>
    <property type="molecule type" value="Genomic_DNA"/>
</dbReference>
<dbReference type="RefSeq" id="WP_281806790.1">
    <property type="nucleotide sequence ID" value="NZ_BSEC01000005.1"/>
</dbReference>
<gene>
    <name evidence="2" type="ORF">LMG27198_47780</name>
</gene>
<protein>
    <recommendedName>
        <fullName evidence="4">Transmembrane protein</fullName>
    </recommendedName>
</protein>
<feature type="transmembrane region" description="Helical" evidence="1">
    <location>
        <begin position="68"/>
        <end position="87"/>
    </location>
</feature>
<comment type="caution">
    <text evidence="2">The sequence shown here is derived from an EMBL/GenBank/DDBJ whole genome shotgun (WGS) entry which is preliminary data.</text>
</comment>
<evidence type="ECO:0000313" key="2">
    <source>
        <dbReference type="EMBL" id="GLI95786.1"/>
    </source>
</evidence>
<reference evidence="2" key="1">
    <citation type="journal article" date="2023" name="Int. J. Syst. Evol. Microbiol.">
        <title>Methylocystis iwaonis sp. nov., a type II methane-oxidizing bacterium from surface soil of a rice paddy field in Japan, and emended description of the genus Methylocystis (ex Whittenbury et al. 1970) Bowman et al. 1993.</title>
        <authorList>
            <person name="Kaise H."/>
            <person name="Sawadogo J.B."/>
            <person name="Alam M.S."/>
            <person name="Ueno C."/>
            <person name="Dianou D."/>
            <person name="Shinjo R."/>
            <person name="Asakawa S."/>
        </authorList>
    </citation>
    <scope>NUCLEOTIDE SEQUENCE</scope>
    <source>
        <strain evidence="2">LMG27198</strain>
    </source>
</reference>
<accession>A0A9W6GZ61</accession>
<keyword evidence="1" id="KW-1133">Transmembrane helix</keyword>
<dbReference type="AlphaFoldDB" id="A0A9W6GZ61"/>